<keyword evidence="4 7" id="KW-0732">Signal</keyword>
<evidence type="ECO:0000313" key="10">
    <source>
        <dbReference type="Proteomes" id="UP000631114"/>
    </source>
</evidence>
<evidence type="ECO:0000256" key="4">
    <source>
        <dbReference type="ARBA" id="ARBA00022729"/>
    </source>
</evidence>
<dbReference type="PRINTS" id="PR00019">
    <property type="entry name" value="LEURICHRPT"/>
</dbReference>
<accession>A0A835HY22</accession>
<organism evidence="9 10">
    <name type="scientific">Coptis chinensis</name>
    <dbReference type="NCBI Taxonomy" id="261450"/>
    <lineage>
        <taxon>Eukaryota</taxon>
        <taxon>Viridiplantae</taxon>
        <taxon>Streptophyta</taxon>
        <taxon>Embryophyta</taxon>
        <taxon>Tracheophyta</taxon>
        <taxon>Spermatophyta</taxon>
        <taxon>Magnoliopsida</taxon>
        <taxon>Ranunculales</taxon>
        <taxon>Ranunculaceae</taxon>
        <taxon>Coptidoideae</taxon>
        <taxon>Coptis</taxon>
    </lineage>
</organism>
<dbReference type="GO" id="GO:0005886">
    <property type="term" value="C:plasma membrane"/>
    <property type="evidence" value="ECO:0007669"/>
    <property type="project" value="UniProtKB-SubCell"/>
</dbReference>
<keyword evidence="2" id="KW-1003">Cell membrane</keyword>
<dbReference type="InterPro" id="IPR032675">
    <property type="entry name" value="LRR_dom_sf"/>
</dbReference>
<keyword evidence="3" id="KW-0433">Leucine-rich repeat</keyword>
<evidence type="ECO:0000256" key="1">
    <source>
        <dbReference type="ARBA" id="ARBA00004162"/>
    </source>
</evidence>
<evidence type="ECO:0000256" key="7">
    <source>
        <dbReference type="SAM" id="SignalP"/>
    </source>
</evidence>
<evidence type="ECO:0000256" key="3">
    <source>
        <dbReference type="ARBA" id="ARBA00022614"/>
    </source>
</evidence>
<dbReference type="Pfam" id="PF08263">
    <property type="entry name" value="LRRNT_2"/>
    <property type="match status" value="1"/>
</dbReference>
<comment type="subcellular location">
    <subcellularLocation>
        <location evidence="1">Cell membrane</location>
        <topology evidence="1">Single-pass membrane protein</topology>
    </subcellularLocation>
</comment>
<reference evidence="9 10" key="1">
    <citation type="submission" date="2020-10" db="EMBL/GenBank/DDBJ databases">
        <title>The Coptis chinensis genome and diversification of protoberbering-type alkaloids.</title>
        <authorList>
            <person name="Wang B."/>
            <person name="Shu S."/>
            <person name="Song C."/>
            <person name="Liu Y."/>
        </authorList>
    </citation>
    <scope>NUCLEOTIDE SEQUENCE [LARGE SCALE GENOMIC DNA]</scope>
    <source>
        <strain evidence="9">HL-2020</strain>
        <tissue evidence="9">Leaf</tissue>
    </source>
</reference>
<feature type="signal peptide" evidence="7">
    <location>
        <begin position="1"/>
        <end position="22"/>
    </location>
</feature>
<keyword evidence="10" id="KW-1185">Reference proteome</keyword>
<dbReference type="InterPro" id="IPR013210">
    <property type="entry name" value="LRR_N_plant-typ"/>
</dbReference>
<protein>
    <recommendedName>
        <fullName evidence="8">Leucine-rich repeat-containing N-terminal plant-type domain-containing protein</fullName>
    </recommendedName>
</protein>
<dbReference type="Gene3D" id="3.80.10.10">
    <property type="entry name" value="Ribonuclease Inhibitor"/>
    <property type="match status" value="1"/>
</dbReference>
<proteinExistence type="predicted"/>
<evidence type="ECO:0000313" key="9">
    <source>
        <dbReference type="EMBL" id="KAF9608250.1"/>
    </source>
</evidence>
<name>A0A835HY22_9MAGN</name>
<feature type="domain" description="Leucine-rich repeat-containing N-terminal plant-type" evidence="8">
    <location>
        <begin position="25"/>
        <end position="63"/>
    </location>
</feature>
<feature type="chain" id="PRO_5032436159" description="Leucine-rich repeat-containing N-terminal plant-type domain-containing protein" evidence="7">
    <location>
        <begin position="23"/>
        <end position="296"/>
    </location>
</feature>
<keyword evidence="5" id="KW-0677">Repeat</keyword>
<evidence type="ECO:0000256" key="6">
    <source>
        <dbReference type="SAM" id="Phobius"/>
    </source>
</evidence>
<dbReference type="FunFam" id="3.80.10.10:FF:000150">
    <property type="entry name" value="Putative LRR receptor-like serine/threonine-protein kinase"/>
    <property type="match status" value="1"/>
</dbReference>
<keyword evidence="6" id="KW-0472">Membrane</keyword>
<dbReference type="Proteomes" id="UP000631114">
    <property type="component" value="Unassembled WGS sequence"/>
</dbReference>
<dbReference type="Pfam" id="PF13855">
    <property type="entry name" value="LRR_8"/>
    <property type="match status" value="1"/>
</dbReference>
<dbReference type="Pfam" id="PF00560">
    <property type="entry name" value="LRR_1"/>
    <property type="match status" value="1"/>
</dbReference>
<dbReference type="PANTHER" id="PTHR47988">
    <property type="entry name" value="SOMATIC EMBRYOGENESIS RECEPTOR KINASE 1"/>
    <property type="match status" value="1"/>
</dbReference>
<comment type="caution">
    <text evidence="9">The sequence shown here is derived from an EMBL/GenBank/DDBJ whole genome shotgun (WGS) entry which is preliminary data.</text>
</comment>
<dbReference type="AlphaFoldDB" id="A0A835HY22"/>
<dbReference type="SUPFAM" id="SSF52058">
    <property type="entry name" value="L domain-like"/>
    <property type="match status" value="1"/>
</dbReference>
<dbReference type="InterPro" id="IPR001611">
    <property type="entry name" value="Leu-rich_rpt"/>
</dbReference>
<sequence>MFSRMRLVYVAMLLAYMGSLVASDFQGDALYALRNMLNASSSQLSDWNQNQVNPCTWTNVYCDSNNNVISVTLSSMGFSGSLTPRIGVLKRLSTLSLQGNGITGEIPVEVGYLLNLQNLDLENNRLSGQIPPSLGGLRKLQFLSLSHNNLSGPIPESFANLPSLIRVQLDSNHLSGQVPAKLFQVPTYNFTGNDLNCGTNFSLRCASSSNNTGSSNKSKLGIIIGVIGGLIGFVLFGGVLFLLCKGRRKGYKREVFVDVAGIQFSFLNRVDLWRPEGIPICILYNNSASVPIVLII</sequence>
<evidence type="ECO:0000256" key="5">
    <source>
        <dbReference type="ARBA" id="ARBA00022737"/>
    </source>
</evidence>
<evidence type="ECO:0000256" key="2">
    <source>
        <dbReference type="ARBA" id="ARBA00022475"/>
    </source>
</evidence>
<dbReference type="OrthoDB" id="1056777at2759"/>
<evidence type="ECO:0000259" key="8">
    <source>
        <dbReference type="Pfam" id="PF08263"/>
    </source>
</evidence>
<feature type="transmembrane region" description="Helical" evidence="6">
    <location>
        <begin position="220"/>
        <end position="243"/>
    </location>
</feature>
<gene>
    <name evidence="9" type="ORF">IFM89_008535</name>
</gene>
<keyword evidence="6" id="KW-1133">Transmembrane helix</keyword>
<keyword evidence="6" id="KW-0812">Transmembrane</keyword>
<dbReference type="EMBL" id="JADFTS010000004">
    <property type="protein sequence ID" value="KAF9608250.1"/>
    <property type="molecule type" value="Genomic_DNA"/>
</dbReference>